<dbReference type="EMBL" id="FMWG01000002">
    <property type="protein sequence ID" value="SCZ55069.1"/>
    <property type="molecule type" value="Genomic_DNA"/>
</dbReference>
<feature type="transmembrane region" description="Helical" evidence="7">
    <location>
        <begin position="281"/>
        <end position="300"/>
    </location>
</feature>
<feature type="transmembrane region" description="Helical" evidence="7">
    <location>
        <begin position="98"/>
        <end position="124"/>
    </location>
</feature>
<comment type="similarity">
    <text evidence="2">Belongs to the multi antimicrobial extrusion (MATE) (TC 2.A.66.1) family.</text>
</comment>
<keyword evidence="9" id="KW-1185">Reference proteome</keyword>
<gene>
    <name evidence="8" type="ORF">SAMN04488118_102372</name>
</gene>
<dbReference type="RefSeq" id="WP_408607929.1">
    <property type="nucleotide sequence ID" value="NZ_CANLDO010000001.1"/>
</dbReference>
<dbReference type="NCBIfam" id="TIGR00797">
    <property type="entry name" value="matE"/>
    <property type="match status" value="1"/>
</dbReference>
<dbReference type="GO" id="GO:0005886">
    <property type="term" value="C:plasma membrane"/>
    <property type="evidence" value="ECO:0007669"/>
    <property type="project" value="TreeGrafter"/>
</dbReference>
<evidence type="ECO:0000256" key="7">
    <source>
        <dbReference type="SAM" id="Phobius"/>
    </source>
</evidence>
<feature type="transmembrane region" description="Helical" evidence="7">
    <location>
        <begin position="197"/>
        <end position="219"/>
    </location>
</feature>
<sequence>MTMANSASQDHRTTEITHLRVLKIAVPVVLSNATVPLLGVVDTAVVGQLGAAAPVGAVAVGAVILTSLFWVFGFLRMGTVGLVSQAIGRSEDAEVTALLTRCLLIGGFAGCVLIALQVPLFWAALALAQPSPAVHTLANDYLSIRIWSAPAVIALYGISGWLIAQERTRAFFVIQLVTNGTNILLDFWFVLGLGLGVNGVAFATLIAEWGGFALGLWFCRGAFYSSAWRNWAQVLKTSALRNMAIVNTDILIRSLLLQLVFVSFTFLAARQDDVTLAANQILVQLMFITAYGMDGFAFAAETLVGQAVGARARAALRRAAIITSIWGAVVVLSIAVVFALFGPLLIDAMTTAVQVREMARVFLPYIVLAPLLGGASWMLDGIFIGATATRDMRNMMGVSVVIYGASAALLIPVFGNHGLWAALLISFVARGVTLSMKYPQLERQADKLEGV</sequence>
<feature type="transmembrane region" description="Helical" evidence="7">
    <location>
        <begin position="395"/>
        <end position="414"/>
    </location>
</feature>
<feature type="transmembrane region" description="Helical" evidence="7">
    <location>
        <begin position="321"/>
        <end position="342"/>
    </location>
</feature>
<keyword evidence="6 7" id="KW-0472">Membrane</keyword>
<evidence type="ECO:0000256" key="1">
    <source>
        <dbReference type="ARBA" id="ARBA00004141"/>
    </source>
</evidence>
<evidence type="ECO:0000256" key="4">
    <source>
        <dbReference type="ARBA" id="ARBA00022692"/>
    </source>
</evidence>
<protein>
    <submittedName>
        <fullName evidence="8">Multidrug resistance protein, MATE family</fullName>
    </submittedName>
</protein>
<reference evidence="8 9" key="1">
    <citation type="submission" date="2016-10" db="EMBL/GenBank/DDBJ databases">
        <authorList>
            <person name="de Groot N.N."/>
        </authorList>
    </citation>
    <scope>NUCLEOTIDE SEQUENCE [LARGE SCALE GENOMIC DNA]</scope>
    <source>
        <strain evidence="8 9">U95</strain>
    </source>
</reference>
<feature type="transmembrane region" description="Helical" evidence="7">
    <location>
        <begin position="53"/>
        <end position="77"/>
    </location>
</feature>
<dbReference type="InterPro" id="IPR044644">
    <property type="entry name" value="DinF-like"/>
</dbReference>
<feature type="transmembrane region" description="Helical" evidence="7">
    <location>
        <begin position="420"/>
        <end position="438"/>
    </location>
</feature>
<dbReference type="STRING" id="1156985.SAMN04488118_102372"/>
<evidence type="ECO:0000256" key="5">
    <source>
        <dbReference type="ARBA" id="ARBA00022989"/>
    </source>
</evidence>
<dbReference type="PANTHER" id="PTHR43298">
    <property type="entry name" value="MULTIDRUG RESISTANCE PROTEIN NORM-RELATED"/>
    <property type="match status" value="1"/>
</dbReference>
<keyword evidence="3" id="KW-0813">Transport</keyword>
<feature type="transmembrane region" description="Helical" evidence="7">
    <location>
        <begin position="21"/>
        <end position="41"/>
    </location>
</feature>
<feature type="transmembrane region" description="Helical" evidence="7">
    <location>
        <begin position="250"/>
        <end position="269"/>
    </location>
</feature>
<keyword evidence="4 7" id="KW-0812">Transmembrane</keyword>
<proteinExistence type="inferred from homology"/>
<dbReference type="GO" id="GO:0015297">
    <property type="term" value="F:antiporter activity"/>
    <property type="evidence" value="ECO:0007669"/>
    <property type="project" value="InterPro"/>
</dbReference>
<organism evidence="8 9">
    <name type="scientific">Epibacterium ulvae</name>
    <dbReference type="NCBI Taxonomy" id="1156985"/>
    <lineage>
        <taxon>Bacteria</taxon>
        <taxon>Pseudomonadati</taxon>
        <taxon>Pseudomonadota</taxon>
        <taxon>Alphaproteobacteria</taxon>
        <taxon>Rhodobacterales</taxon>
        <taxon>Roseobacteraceae</taxon>
        <taxon>Epibacterium</taxon>
    </lineage>
</organism>
<dbReference type="CDD" id="cd13136">
    <property type="entry name" value="MATE_DinF_like"/>
    <property type="match status" value="1"/>
</dbReference>
<comment type="subcellular location">
    <subcellularLocation>
        <location evidence="1">Membrane</location>
        <topology evidence="1">Multi-pass membrane protein</topology>
    </subcellularLocation>
</comment>
<evidence type="ECO:0000256" key="2">
    <source>
        <dbReference type="ARBA" id="ARBA00010199"/>
    </source>
</evidence>
<feature type="transmembrane region" description="Helical" evidence="7">
    <location>
        <begin position="144"/>
        <end position="164"/>
    </location>
</feature>
<dbReference type="GO" id="GO:0042910">
    <property type="term" value="F:xenobiotic transmembrane transporter activity"/>
    <property type="evidence" value="ECO:0007669"/>
    <property type="project" value="InterPro"/>
</dbReference>
<dbReference type="Proteomes" id="UP000198767">
    <property type="component" value="Unassembled WGS sequence"/>
</dbReference>
<feature type="transmembrane region" description="Helical" evidence="7">
    <location>
        <begin position="362"/>
        <end position="383"/>
    </location>
</feature>
<dbReference type="InterPro" id="IPR050222">
    <property type="entry name" value="MATE_MdtK"/>
</dbReference>
<dbReference type="Pfam" id="PF01554">
    <property type="entry name" value="MatE"/>
    <property type="match status" value="2"/>
</dbReference>
<evidence type="ECO:0000313" key="8">
    <source>
        <dbReference type="EMBL" id="SCZ55069.1"/>
    </source>
</evidence>
<keyword evidence="5 7" id="KW-1133">Transmembrane helix</keyword>
<evidence type="ECO:0000256" key="6">
    <source>
        <dbReference type="ARBA" id="ARBA00023136"/>
    </source>
</evidence>
<feature type="transmembrane region" description="Helical" evidence="7">
    <location>
        <begin position="171"/>
        <end position="191"/>
    </location>
</feature>
<dbReference type="PANTHER" id="PTHR43298:SF2">
    <property type="entry name" value="FMN_FAD EXPORTER YEEO-RELATED"/>
    <property type="match status" value="1"/>
</dbReference>
<evidence type="ECO:0000256" key="3">
    <source>
        <dbReference type="ARBA" id="ARBA00022448"/>
    </source>
</evidence>
<dbReference type="AlphaFoldDB" id="A0A1G5Q184"/>
<name>A0A1G5Q184_9RHOB</name>
<accession>A0A1G5Q184</accession>
<evidence type="ECO:0000313" key="9">
    <source>
        <dbReference type="Proteomes" id="UP000198767"/>
    </source>
</evidence>
<dbReference type="InterPro" id="IPR002528">
    <property type="entry name" value="MATE_fam"/>
</dbReference>